<dbReference type="OrthoDB" id="6057882at2"/>
<dbReference type="Proteomes" id="UP000183287">
    <property type="component" value="Unassembled WGS sequence"/>
</dbReference>
<dbReference type="EMBL" id="FOUB01000007">
    <property type="protein sequence ID" value="SFL93187.1"/>
    <property type="molecule type" value="Genomic_DNA"/>
</dbReference>
<proteinExistence type="predicted"/>
<dbReference type="AlphaFoldDB" id="A0A1I4LRI7"/>
<protein>
    <submittedName>
        <fullName evidence="1">Uncharacterized protein</fullName>
    </submittedName>
</protein>
<accession>A0A1I4LRI7</accession>
<gene>
    <name evidence="1" type="ORF">SAMN05421863_100747</name>
</gene>
<dbReference type="RefSeq" id="WP_074904101.1">
    <property type="nucleotide sequence ID" value="NZ_FOUB01000007.1"/>
</dbReference>
<reference evidence="2" key="1">
    <citation type="submission" date="2016-10" db="EMBL/GenBank/DDBJ databases">
        <authorList>
            <person name="Varghese N."/>
            <person name="Submissions S."/>
        </authorList>
    </citation>
    <scope>NUCLEOTIDE SEQUENCE [LARGE SCALE GENOMIC DNA]</scope>
    <source>
        <strain evidence="2">Nm44</strain>
    </source>
</reference>
<organism evidence="1 2">
    <name type="scientific">Nitrosomonas communis</name>
    <dbReference type="NCBI Taxonomy" id="44574"/>
    <lineage>
        <taxon>Bacteria</taxon>
        <taxon>Pseudomonadati</taxon>
        <taxon>Pseudomonadota</taxon>
        <taxon>Betaproteobacteria</taxon>
        <taxon>Nitrosomonadales</taxon>
        <taxon>Nitrosomonadaceae</taxon>
        <taxon>Nitrosomonas</taxon>
    </lineage>
</organism>
<evidence type="ECO:0000313" key="1">
    <source>
        <dbReference type="EMBL" id="SFL93187.1"/>
    </source>
</evidence>
<name>A0A1I4LRI7_9PROT</name>
<sequence length="92" mass="10129">MNVTDLYEAAARNQLLTSVTVGSVTIQCAFRAPAETVLDGLALSRDYHIEYPTSWLTLTIGDLVQIAGESYKVREVRQIRDGSEARATLSKL</sequence>
<keyword evidence="2" id="KW-1185">Reference proteome</keyword>
<evidence type="ECO:0000313" key="2">
    <source>
        <dbReference type="Proteomes" id="UP000183287"/>
    </source>
</evidence>